<sequence>MTVRGGDVVPAGPGRRRPVIALLTATVLLLTACGRGDTAPRPPEPPTADPAVEQRYGAAPTSDPGVTYQPDVVFVGGGGASVRGLSADALTWRIDPRASGANTLARGKVMFLTGRAVGRVLDLRRDTGDLAVTLGPVDITDVIRDGTFASDGPVALENPTRHDAGTPFWAEYDADGEGAGGVASTAPVARQRPDSTSGGRLGVARAVRPGTFAAQRRVAGFAVTPICCAGGVGARFSYDGGGIRVAGTATLLMKRPTARFHLEIRGATVRRAELRIGGMAGLRIEIAGATDSHQNINKRIPIPLDFSVPVGEILGVPFSVTANQLIGVQTAFSAKDGNIKAAGEWSLGGSMGFGYANGAFGATEPWRLSVRNSITDSISGPSVGVNGIIVHYQAAFRAGLGALGFTAGLYATVTASVGLTVGSALGAPLVLCRSTQLGLYLDYGVGYTIPAGLTRAINAFLDLVNAGPIAAKAGIGRVDNVFTKLDIQPPKKICTS</sequence>
<feature type="region of interest" description="Disordered" evidence="1">
    <location>
        <begin position="180"/>
        <end position="202"/>
    </location>
</feature>
<dbReference type="EMBL" id="JBIAZM010000002">
    <property type="protein sequence ID" value="MFF5199537.1"/>
    <property type="molecule type" value="Genomic_DNA"/>
</dbReference>
<comment type="caution">
    <text evidence="2">The sequence shown here is derived from an EMBL/GenBank/DDBJ whole genome shotgun (WGS) entry which is preliminary data.</text>
</comment>
<evidence type="ECO:0000313" key="3">
    <source>
        <dbReference type="Proteomes" id="UP001602287"/>
    </source>
</evidence>
<protein>
    <submittedName>
        <fullName evidence="2">Uncharacterized protein</fullName>
    </submittedName>
</protein>
<evidence type="ECO:0000256" key="1">
    <source>
        <dbReference type="SAM" id="MobiDB-lite"/>
    </source>
</evidence>
<name>A0ABW6VRJ0_9ACTN</name>
<dbReference type="PROSITE" id="PS51257">
    <property type="entry name" value="PROKAR_LIPOPROTEIN"/>
    <property type="match status" value="1"/>
</dbReference>
<feature type="region of interest" description="Disordered" evidence="1">
    <location>
        <begin position="34"/>
        <end position="64"/>
    </location>
</feature>
<organism evidence="2 3">
    <name type="scientific">Micromonospora parva</name>
    <dbReference type="NCBI Taxonomy" id="1464048"/>
    <lineage>
        <taxon>Bacteria</taxon>
        <taxon>Bacillati</taxon>
        <taxon>Actinomycetota</taxon>
        <taxon>Actinomycetes</taxon>
        <taxon>Micromonosporales</taxon>
        <taxon>Micromonosporaceae</taxon>
        <taxon>Micromonospora</taxon>
    </lineage>
</organism>
<accession>A0ABW6VRJ0</accession>
<proteinExistence type="predicted"/>
<keyword evidence="3" id="KW-1185">Reference proteome</keyword>
<evidence type="ECO:0000313" key="2">
    <source>
        <dbReference type="EMBL" id="MFF5199537.1"/>
    </source>
</evidence>
<dbReference type="RefSeq" id="WP_210864347.1">
    <property type="nucleotide sequence ID" value="NZ_JBIAZM010000002.1"/>
</dbReference>
<reference evidence="2 3" key="1">
    <citation type="submission" date="2024-10" db="EMBL/GenBank/DDBJ databases">
        <title>The Natural Products Discovery Center: Release of the First 8490 Sequenced Strains for Exploring Actinobacteria Biosynthetic Diversity.</title>
        <authorList>
            <person name="Kalkreuter E."/>
            <person name="Kautsar S.A."/>
            <person name="Yang D."/>
            <person name="Bader C.D."/>
            <person name="Teijaro C.N."/>
            <person name="Fluegel L."/>
            <person name="Davis C.M."/>
            <person name="Simpson J.R."/>
            <person name="Lauterbach L."/>
            <person name="Steele A.D."/>
            <person name="Gui C."/>
            <person name="Meng S."/>
            <person name="Li G."/>
            <person name="Viehrig K."/>
            <person name="Ye F."/>
            <person name="Su P."/>
            <person name="Kiefer A.F."/>
            <person name="Nichols A."/>
            <person name="Cepeda A.J."/>
            <person name="Yan W."/>
            <person name="Fan B."/>
            <person name="Jiang Y."/>
            <person name="Adhikari A."/>
            <person name="Zheng C.-J."/>
            <person name="Schuster L."/>
            <person name="Cowan T.M."/>
            <person name="Smanski M.J."/>
            <person name="Chevrette M.G."/>
            <person name="De Carvalho L.P.S."/>
            <person name="Shen B."/>
        </authorList>
    </citation>
    <scope>NUCLEOTIDE SEQUENCE [LARGE SCALE GENOMIC DNA]</scope>
    <source>
        <strain evidence="2 3">NPDC000140</strain>
    </source>
</reference>
<dbReference type="Proteomes" id="UP001602287">
    <property type="component" value="Unassembled WGS sequence"/>
</dbReference>
<gene>
    <name evidence="2" type="ORF">ACFY3B_07980</name>
</gene>